<feature type="region of interest" description="Disordered" evidence="1">
    <location>
        <begin position="664"/>
        <end position="687"/>
    </location>
</feature>
<gene>
    <name evidence="3" type="ORF">CTOB1V02_LOCUS4942</name>
</gene>
<sequence>MSFGVLVSLFNRWGTEDCSQVPSPSSLSHETLKRKQNKRIRSGTNSPVLFRERSDELLLLDPSTLTTWSMLQAILWALCWPPRPSRVVGKLAFYPPEYSTYEFVCETEQATTYKLSMRERDTCSVPRDELRRQGTGWLLKTSASGNRVASFYISTKTGETSEYVIILSHANACDLGQSSPHPYPSVLTSSLSLSPHFILIPQSSLHPYPSVLTSSLSLSPHLILIPQSSPHPYPSVLTSSLSLVLTSVPFPSQVIDFAWLLNRVTGCDILLYDYSGFGLSTGLASEQNLYDDHEAVFEAALPSVAHDKSRIILYGQSIGTAAAVELASREPVGAVILEAPLLSGDDVLELSWGPSKKGNQQPILGKATYEWRSATALLETGLNVEAEVLCLHPGVSPSFSSPGCRAMFENSIVETCCAGRFLDPFQSERRASKISSPTLIIHGTQDGVVPVKHGQTLAKLCKFSVEPLFIEGAGHCDLSVNREYYDRVRQFILVEVPRESTTGGSAVARQTECATIPAPALLETRNESPHPLMRRLSSPLRFWKREPPSRPPTPDEEPGESSMLPDLGVETPWTMASQLEQNDDVKPSAFRTPNLQPPPSPSPSSATSSSLSELPSAKIDFRSDRDGSWTSSAIALASSYRDFSLELPSPQIGLHMASELASSYWPTRPTSTEKERGPQESKQAKTD</sequence>
<dbReference type="Gene3D" id="3.40.50.1820">
    <property type="entry name" value="alpha/beta hydrolase"/>
    <property type="match status" value="1"/>
</dbReference>
<feature type="region of interest" description="Disordered" evidence="1">
    <location>
        <begin position="586"/>
        <end position="613"/>
    </location>
</feature>
<evidence type="ECO:0000259" key="2">
    <source>
        <dbReference type="Pfam" id="PF00561"/>
    </source>
</evidence>
<feature type="region of interest" description="Disordered" evidence="1">
    <location>
        <begin position="21"/>
        <end position="40"/>
    </location>
</feature>
<dbReference type="PRINTS" id="PR00111">
    <property type="entry name" value="ABHYDROLASE"/>
</dbReference>
<feature type="domain" description="AB hydrolase-1" evidence="2">
    <location>
        <begin position="266"/>
        <end position="478"/>
    </location>
</feature>
<organism evidence="3">
    <name type="scientific">Cyprideis torosa</name>
    <dbReference type="NCBI Taxonomy" id="163714"/>
    <lineage>
        <taxon>Eukaryota</taxon>
        <taxon>Metazoa</taxon>
        <taxon>Ecdysozoa</taxon>
        <taxon>Arthropoda</taxon>
        <taxon>Crustacea</taxon>
        <taxon>Oligostraca</taxon>
        <taxon>Ostracoda</taxon>
        <taxon>Podocopa</taxon>
        <taxon>Podocopida</taxon>
        <taxon>Cytherocopina</taxon>
        <taxon>Cytheroidea</taxon>
        <taxon>Cytherideidae</taxon>
        <taxon>Cyprideis</taxon>
    </lineage>
</organism>
<feature type="compositionally biased region" description="Basic and acidic residues" evidence="1">
    <location>
        <begin position="671"/>
        <end position="687"/>
    </location>
</feature>
<dbReference type="SUPFAM" id="SSF53474">
    <property type="entry name" value="alpha/beta-Hydrolases"/>
    <property type="match status" value="1"/>
</dbReference>
<evidence type="ECO:0000313" key="3">
    <source>
        <dbReference type="EMBL" id="CAD7227031.1"/>
    </source>
</evidence>
<protein>
    <recommendedName>
        <fullName evidence="2">AB hydrolase-1 domain-containing protein</fullName>
    </recommendedName>
</protein>
<feature type="compositionally biased region" description="Low complexity" evidence="1">
    <location>
        <begin position="603"/>
        <end position="613"/>
    </location>
</feature>
<dbReference type="AlphaFoldDB" id="A0A7R8ZMH8"/>
<dbReference type="GO" id="GO:0005886">
    <property type="term" value="C:plasma membrane"/>
    <property type="evidence" value="ECO:0007669"/>
    <property type="project" value="TreeGrafter"/>
</dbReference>
<accession>A0A7R8ZMH8</accession>
<dbReference type="InterPro" id="IPR029058">
    <property type="entry name" value="AB_hydrolase_fold"/>
</dbReference>
<dbReference type="PANTHER" id="PTHR12277:SF39">
    <property type="entry name" value="SERINE AMINOPEPTIDASE S33 DOMAIN-CONTAINING PROTEIN"/>
    <property type="match status" value="1"/>
</dbReference>
<dbReference type="InterPro" id="IPR000073">
    <property type="entry name" value="AB_hydrolase_1"/>
</dbReference>
<dbReference type="OrthoDB" id="10249433at2759"/>
<evidence type="ECO:0000256" key="1">
    <source>
        <dbReference type="SAM" id="MobiDB-lite"/>
    </source>
</evidence>
<feature type="region of interest" description="Disordered" evidence="1">
    <location>
        <begin position="538"/>
        <end position="568"/>
    </location>
</feature>
<proteinExistence type="predicted"/>
<name>A0A7R8ZMH8_9CRUS</name>
<dbReference type="PANTHER" id="PTHR12277">
    <property type="entry name" value="ALPHA/BETA HYDROLASE DOMAIN-CONTAINING PROTEIN"/>
    <property type="match status" value="1"/>
</dbReference>
<dbReference type="GO" id="GO:0008474">
    <property type="term" value="F:palmitoyl-(protein) hydrolase activity"/>
    <property type="evidence" value="ECO:0007669"/>
    <property type="project" value="TreeGrafter"/>
</dbReference>
<dbReference type="EMBL" id="OB661007">
    <property type="protein sequence ID" value="CAD7227031.1"/>
    <property type="molecule type" value="Genomic_DNA"/>
</dbReference>
<reference evidence="3" key="1">
    <citation type="submission" date="2020-11" db="EMBL/GenBank/DDBJ databases">
        <authorList>
            <person name="Tran Van P."/>
        </authorList>
    </citation>
    <scope>NUCLEOTIDE SEQUENCE</scope>
</reference>
<dbReference type="GO" id="GO:0010008">
    <property type="term" value="C:endosome membrane"/>
    <property type="evidence" value="ECO:0007669"/>
    <property type="project" value="TreeGrafter"/>
</dbReference>
<dbReference type="Pfam" id="PF00561">
    <property type="entry name" value="Abhydrolase_1"/>
    <property type="match status" value="1"/>
</dbReference>